<organism evidence="16">
    <name type="scientific">Arcella intermedia</name>
    <dbReference type="NCBI Taxonomy" id="1963864"/>
    <lineage>
        <taxon>Eukaryota</taxon>
        <taxon>Amoebozoa</taxon>
        <taxon>Tubulinea</taxon>
        <taxon>Elardia</taxon>
        <taxon>Arcellinida</taxon>
        <taxon>Sphaerothecina</taxon>
        <taxon>Arcellidae</taxon>
        <taxon>Arcella</taxon>
    </lineage>
</organism>
<dbReference type="EMBL" id="GIBP01002281">
    <property type="protein sequence ID" value="NDV31250.1"/>
    <property type="molecule type" value="Transcribed_RNA"/>
</dbReference>
<sequence>MPQEIEVDPSNFIEKGAFGSVYRGKCRGKDVAIKILHKPITDQETLIAFKQEVSIMSTIFHPNICLFMGACTQPGRFFIVQEYMPGGDVEKLLRNPHVSMTLYRRMQMAYDAALGVNWLHCSNPAFIHRDLKSSNLLVDDNGKVKVCDFGLAQVKPNAANLIDEDHARGTPLWMAPEVMQFKEFNEKADVYSFGIVLWELLTRKEPFSHHKVYSKFRKAVCEKYERPEIPEDTVPSLARLIKQCWAPDPKVRPSFKEIITHLEHILVDVAVSDEIGRTLWKEYFLGQERVEWGEFVKALVATLGLKINDPQFKDTLEIHLKCLNAVLVTHPKSHTGLSKGDIVTVQNWGRILMWFGPIKDPQTTPQNDTFMQYLSRVIQEPWFHGDTDPQRALELLTAKPNGTFMVRFSSVDGWYTISQNIGRQIQHQRVSHVPGGPYIIDNDSYTDLHDLVERRGLKQPCEGSKYALLFGDNQTPYYNPYNL</sequence>
<dbReference type="SUPFAM" id="SSF56112">
    <property type="entry name" value="Protein kinase-like (PK-like)"/>
    <property type="match status" value="1"/>
</dbReference>
<dbReference type="Gene3D" id="3.30.200.20">
    <property type="entry name" value="Phosphorylase Kinase, domain 1"/>
    <property type="match status" value="1"/>
</dbReference>
<evidence type="ECO:0000256" key="10">
    <source>
        <dbReference type="ARBA" id="ARBA00025089"/>
    </source>
</evidence>
<dbReference type="GO" id="GO:0005524">
    <property type="term" value="F:ATP binding"/>
    <property type="evidence" value="ECO:0007669"/>
    <property type="project" value="UniProtKB-KW"/>
</dbReference>
<dbReference type="CDD" id="cd13999">
    <property type="entry name" value="STKc_MAP3K-like"/>
    <property type="match status" value="1"/>
</dbReference>
<dbReference type="PROSITE" id="PS50001">
    <property type="entry name" value="SH2"/>
    <property type="match status" value="1"/>
</dbReference>
<dbReference type="FunFam" id="3.30.200.20:FF:000180">
    <property type="entry name" value="serine/threonine-protein kinase STY46-like"/>
    <property type="match status" value="1"/>
</dbReference>
<dbReference type="InterPro" id="IPR000980">
    <property type="entry name" value="SH2"/>
</dbReference>
<keyword evidence="6" id="KW-0418">Kinase</keyword>
<comment type="catalytic activity">
    <reaction evidence="12">
        <text>L-seryl-[protein] + ATP = O-phospho-L-seryl-[protein] + ADP + H(+)</text>
        <dbReference type="Rhea" id="RHEA:17989"/>
        <dbReference type="Rhea" id="RHEA-COMP:9863"/>
        <dbReference type="Rhea" id="RHEA-COMP:11604"/>
        <dbReference type="ChEBI" id="CHEBI:15378"/>
        <dbReference type="ChEBI" id="CHEBI:29999"/>
        <dbReference type="ChEBI" id="CHEBI:30616"/>
        <dbReference type="ChEBI" id="CHEBI:83421"/>
        <dbReference type="ChEBI" id="CHEBI:456216"/>
        <dbReference type="EC" id="2.7.11.1"/>
    </reaction>
</comment>
<dbReference type="Gene3D" id="3.30.505.10">
    <property type="entry name" value="SH2 domain"/>
    <property type="match status" value="1"/>
</dbReference>
<dbReference type="InterPro" id="IPR036860">
    <property type="entry name" value="SH2_dom_sf"/>
</dbReference>
<evidence type="ECO:0000256" key="7">
    <source>
        <dbReference type="ARBA" id="ARBA00022840"/>
    </source>
</evidence>
<dbReference type="InterPro" id="IPR000719">
    <property type="entry name" value="Prot_kinase_dom"/>
</dbReference>
<dbReference type="EC" id="2.7.11.1" evidence="2"/>
<evidence type="ECO:0000256" key="13">
    <source>
        <dbReference type="PROSITE-ProRule" id="PRU00191"/>
    </source>
</evidence>
<dbReference type="SMART" id="SM00252">
    <property type="entry name" value="SH2"/>
    <property type="match status" value="1"/>
</dbReference>
<dbReference type="Pfam" id="PF07714">
    <property type="entry name" value="PK_Tyr_Ser-Thr"/>
    <property type="match status" value="1"/>
</dbReference>
<dbReference type="InterPro" id="IPR008271">
    <property type="entry name" value="Ser/Thr_kinase_AS"/>
</dbReference>
<dbReference type="PANTHER" id="PTHR44329:SF306">
    <property type="entry name" value="DUAL SPECIFICITY PROTEIN KINASE SHKC"/>
    <property type="match status" value="1"/>
</dbReference>
<dbReference type="GO" id="GO:0004713">
    <property type="term" value="F:protein tyrosine kinase activity"/>
    <property type="evidence" value="ECO:0007669"/>
    <property type="project" value="UniProtKB-KW"/>
</dbReference>
<dbReference type="FunFam" id="1.10.510.10:FF:000476">
    <property type="entry name" value="PAS domain-containing protein tyrosine kinase family protein"/>
    <property type="match status" value="1"/>
</dbReference>
<dbReference type="AlphaFoldDB" id="A0A6B2L2R1"/>
<evidence type="ECO:0000259" key="15">
    <source>
        <dbReference type="PROSITE" id="PS50011"/>
    </source>
</evidence>
<evidence type="ECO:0000256" key="4">
    <source>
        <dbReference type="ARBA" id="ARBA00022679"/>
    </source>
</evidence>
<comment type="function">
    <text evidence="10">Required for proper chemotaxis and phagocytosis; proper spatiotemporal control of F-actin levels in chemotaxing cells. Negative regulator of the PI3K (phosphatidylinositol 3 kinase) pathway. Predominantly phosphorylates serines and threonines and tyrosines at a lower level.</text>
</comment>
<dbReference type="PRINTS" id="PR00109">
    <property type="entry name" value="TYRKINASE"/>
</dbReference>
<comment type="subcellular location">
    <subcellularLocation>
        <location evidence="1">Membrane</location>
    </subcellularLocation>
</comment>
<evidence type="ECO:0000256" key="8">
    <source>
        <dbReference type="ARBA" id="ARBA00023136"/>
    </source>
</evidence>
<name>A0A6B2L2R1_9EUKA</name>
<comment type="catalytic activity">
    <reaction evidence="11">
        <text>L-threonyl-[protein] + ATP = O-phospho-L-threonyl-[protein] + ADP + H(+)</text>
        <dbReference type="Rhea" id="RHEA:46608"/>
        <dbReference type="Rhea" id="RHEA-COMP:11060"/>
        <dbReference type="Rhea" id="RHEA-COMP:11605"/>
        <dbReference type="ChEBI" id="CHEBI:15378"/>
        <dbReference type="ChEBI" id="CHEBI:30013"/>
        <dbReference type="ChEBI" id="CHEBI:30616"/>
        <dbReference type="ChEBI" id="CHEBI:61977"/>
        <dbReference type="ChEBI" id="CHEBI:456216"/>
        <dbReference type="EC" id="2.7.11.1"/>
    </reaction>
</comment>
<keyword evidence="9" id="KW-0829">Tyrosine-protein kinase</keyword>
<keyword evidence="7" id="KW-0067">ATP-binding</keyword>
<evidence type="ECO:0000256" key="11">
    <source>
        <dbReference type="ARBA" id="ARBA00047899"/>
    </source>
</evidence>
<keyword evidence="4" id="KW-0808">Transferase</keyword>
<dbReference type="InterPro" id="IPR011009">
    <property type="entry name" value="Kinase-like_dom_sf"/>
</dbReference>
<keyword evidence="5" id="KW-0547">Nucleotide-binding</keyword>
<keyword evidence="8" id="KW-0472">Membrane</keyword>
<evidence type="ECO:0000256" key="2">
    <source>
        <dbReference type="ARBA" id="ARBA00012513"/>
    </source>
</evidence>
<feature type="domain" description="Protein kinase" evidence="15">
    <location>
        <begin position="7"/>
        <end position="267"/>
    </location>
</feature>
<reference evidence="16" key="1">
    <citation type="journal article" date="2020" name="J. Eukaryot. Microbiol.">
        <title>De novo Sequencing, Assembly and Annotation of the Transcriptome for the Free-Living Testate Amoeba Arcella intermedia.</title>
        <authorList>
            <person name="Ribeiro G.M."/>
            <person name="Porfirio-Sousa A.L."/>
            <person name="Maurer-Alcala X.X."/>
            <person name="Katz L.A."/>
            <person name="Lahr D.J.G."/>
        </authorList>
    </citation>
    <scope>NUCLEOTIDE SEQUENCE</scope>
</reference>
<evidence type="ECO:0000256" key="5">
    <source>
        <dbReference type="ARBA" id="ARBA00022741"/>
    </source>
</evidence>
<dbReference type="PANTHER" id="PTHR44329">
    <property type="entry name" value="SERINE/THREONINE-PROTEIN KINASE TNNI3K-RELATED"/>
    <property type="match status" value="1"/>
</dbReference>
<evidence type="ECO:0000256" key="12">
    <source>
        <dbReference type="ARBA" id="ARBA00048679"/>
    </source>
</evidence>
<keyword evidence="3" id="KW-0723">Serine/threonine-protein kinase</keyword>
<proteinExistence type="predicted"/>
<feature type="domain" description="SH2" evidence="14">
    <location>
        <begin position="382"/>
        <end position="453"/>
    </location>
</feature>
<dbReference type="SUPFAM" id="SSF55550">
    <property type="entry name" value="SH2 domain"/>
    <property type="match status" value="1"/>
</dbReference>
<evidence type="ECO:0000313" key="16">
    <source>
        <dbReference type="EMBL" id="NDV31250.1"/>
    </source>
</evidence>
<dbReference type="PROSITE" id="PS50011">
    <property type="entry name" value="PROTEIN_KINASE_DOM"/>
    <property type="match status" value="1"/>
</dbReference>
<evidence type="ECO:0000256" key="3">
    <source>
        <dbReference type="ARBA" id="ARBA00022527"/>
    </source>
</evidence>
<dbReference type="InterPro" id="IPR051681">
    <property type="entry name" value="Ser/Thr_Kinases-Pseudokinases"/>
</dbReference>
<dbReference type="Pfam" id="PF00017">
    <property type="entry name" value="SH2"/>
    <property type="match status" value="1"/>
</dbReference>
<evidence type="ECO:0000256" key="6">
    <source>
        <dbReference type="ARBA" id="ARBA00022777"/>
    </source>
</evidence>
<dbReference type="GO" id="GO:0004674">
    <property type="term" value="F:protein serine/threonine kinase activity"/>
    <property type="evidence" value="ECO:0007669"/>
    <property type="project" value="UniProtKB-KW"/>
</dbReference>
<evidence type="ECO:0000259" key="14">
    <source>
        <dbReference type="PROSITE" id="PS50001"/>
    </source>
</evidence>
<dbReference type="PROSITE" id="PS00108">
    <property type="entry name" value="PROTEIN_KINASE_ST"/>
    <property type="match status" value="1"/>
</dbReference>
<protein>
    <recommendedName>
        <fullName evidence="2">non-specific serine/threonine protein kinase</fullName>
        <ecNumber evidence="2">2.7.11.1</ecNumber>
    </recommendedName>
</protein>
<dbReference type="GO" id="GO:0016020">
    <property type="term" value="C:membrane"/>
    <property type="evidence" value="ECO:0007669"/>
    <property type="project" value="UniProtKB-SubCell"/>
</dbReference>
<keyword evidence="13" id="KW-0727">SH2 domain</keyword>
<dbReference type="InterPro" id="IPR001245">
    <property type="entry name" value="Ser-Thr/Tyr_kinase_cat_dom"/>
</dbReference>
<accession>A0A6B2L2R1</accession>
<dbReference type="Gene3D" id="1.10.510.10">
    <property type="entry name" value="Transferase(Phosphotransferase) domain 1"/>
    <property type="match status" value="1"/>
</dbReference>
<evidence type="ECO:0000256" key="9">
    <source>
        <dbReference type="ARBA" id="ARBA00023137"/>
    </source>
</evidence>
<evidence type="ECO:0000256" key="1">
    <source>
        <dbReference type="ARBA" id="ARBA00004370"/>
    </source>
</evidence>
<dbReference type="SMART" id="SM00220">
    <property type="entry name" value="S_TKc"/>
    <property type="match status" value="1"/>
</dbReference>